<dbReference type="PROSITE" id="PS50006">
    <property type="entry name" value="FHA_DOMAIN"/>
    <property type="match status" value="1"/>
</dbReference>
<dbReference type="InterPro" id="IPR029016">
    <property type="entry name" value="GAF-like_dom_sf"/>
</dbReference>
<evidence type="ECO:0000259" key="1">
    <source>
        <dbReference type="PROSITE" id="PS50006"/>
    </source>
</evidence>
<dbReference type="Gene3D" id="2.60.200.20">
    <property type="match status" value="1"/>
</dbReference>
<proteinExistence type="predicted"/>
<accession>A0A2K9AIN4</accession>
<dbReference type="Pfam" id="PF00498">
    <property type="entry name" value="FHA"/>
    <property type="match status" value="1"/>
</dbReference>
<dbReference type="SUPFAM" id="SSF55781">
    <property type="entry name" value="GAF domain-like"/>
    <property type="match status" value="1"/>
</dbReference>
<protein>
    <submittedName>
        <fullName evidence="2">Phosphopeptide-binding protein</fullName>
    </submittedName>
</protein>
<dbReference type="Pfam" id="PF01590">
    <property type="entry name" value="GAF"/>
    <property type="match status" value="1"/>
</dbReference>
<dbReference type="AlphaFoldDB" id="A0A2K9AIN4"/>
<dbReference type="Proteomes" id="UP000232693">
    <property type="component" value="Chromosome"/>
</dbReference>
<dbReference type="InterPro" id="IPR000253">
    <property type="entry name" value="FHA_dom"/>
</dbReference>
<dbReference type="OrthoDB" id="5953293at2"/>
<keyword evidence="3" id="KW-1185">Reference proteome</keyword>
<evidence type="ECO:0000313" key="2">
    <source>
        <dbReference type="EMBL" id="AUD78784.1"/>
    </source>
</evidence>
<dbReference type="Gene3D" id="3.30.450.40">
    <property type="match status" value="1"/>
</dbReference>
<reference evidence="2 3" key="1">
    <citation type="submission" date="2017-12" db="EMBL/GenBank/DDBJ databases">
        <title>Kangiella profundi FT102 completed genome.</title>
        <authorList>
            <person name="Xu J."/>
            <person name="Wang J."/>
            <person name="Lu Y."/>
        </authorList>
    </citation>
    <scope>NUCLEOTIDE SEQUENCE [LARGE SCALE GENOMIC DNA]</scope>
    <source>
        <strain evidence="2 3">FT102</strain>
    </source>
</reference>
<sequence>MPAKITVCYSDQPATEAFLYEQSDYRIGRASSCDLVLRHPTVSRQHALMSHLADGWHLNDQSSQNGTKVNGVKVEASLLNGNELISVGEVDCLFEAKTAQQLQAIESHNQWRLEQSKSINHVADGLLVETLQEQLNSVISLMGTQRGLVMLGNDFQSLKVGAVLGMSNADFDNRSFEGSVGAMMKAINSANPVVAMDVSQDAMLAKRESVQRKQIAALACVPLFSDNQLIGVVYTDSKESTKVLTDLDMDILSIISQQITLSSEAIVLQNQITNLMNRVPESRSYDSLLNKPILQLVH</sequence>
<dbReference type="InterPro" id="IPR003018">
    <property type="entry name" value="GAF"/>
</dbReference>
<evidence type="ECO:0000313" key="3">
    <source>
        <dbReference type="Proteomes" id="UP000232693"/>
    </source>
</evidence>
<dbReference type="SUPFAM" id="SSF49879">
    <property type="entry name" value="SMAD/FHA domain"/>
    <property type="match status" value="1"/>
</dbReference>
<dbReference type="RefSeq" id="WP_106646635.1">
    <property type="nucleotide sequence ID" value="NZ_BMGO01000001.1"/>
</dbReference>
<gene>
    <name evidence="2" type="ORF">CW740_05755</name>
</gene>
<name>A0A2K9AIN4_9GAMM</name>
<dbReference type="KEGG" id="kpd:CW740_05755"/>
<dbReference type="PANTHER" id="PTHR23308">
    <property type="entry name" value="NUCLEAR INHIBITOR OF PROTEIN PHOSPHATASE-1"/>
    <property type="match status" value="1"/>
</dbReference>
<feature type="domain" description="FHA" evidence="1">
    <location>
        <begin position="25"/>
        <end position="74"/>
    </location>
</feature>
<dbReference type="InterPro" id="IPR008984">
    <property type="entry name" value="SMAD_FHA_dom_sf"/>
</dbReference>
<dbReference type="SMART" id="SM00065">
    <property type="entry name" value="GAF"/>
    <property type="match status" value="1"/>
</dbReference>
<dbReference type="CDD" id="cd00060">
    <property type="entry name" value="FHA"/>
    <property type="match status" value="1"/>
</dbReference>
<dbReference type="EMBL" id="CP025120">
    <property type="protein sequence ID" value="AUD78784.1"/>
    <property type="molecule type" value="Genomic_DNA"/>
</dbReference>
<dbReference type="SMART" id="SM00240">
    <property type="entry name" value="FHA"/>
    <property type="match status" value="1"/>
</dbReference>
<organism evidence="2 3">
    <name type="scientific">Kangiella profundi</name>
    <dbReference type="NCBI Taxonomy" id="1561924"/>
    <lineage>
        <taxon>Bacteria</taxon>
        <taxon>Pseudomonadati</taxon>
        <taxon>Pseudomonadota</taxon>
        <taxon>Gammaproteobacteria</taxon>
        <taxon>Kangiellales</taxon>
        <taxon>Kangiellaceae</taxon>
        <taxon>Kangiella</taxon>
    </lineage>
</organism>
<dbReference type="InterPro" id="IPR050923">
    <property type="entry name" value="Cell_Proc_Reg/RNA_Proc"/>
</dbReference>